<dbReference type="Proteomes" id="UP000243579">
    <property type="component" value="Unassembled WGS sequence"/>
</dbReference>
<accession>A0A1V9YC57</accession>
<reference evidence="2 3" key="1">
    <citation type="journal article" date="2014" name="Genome Biol. Evol.">
        <title>The secreted proteins of Achlya hypogyna and Thraustotheca clavata identify the ancestral oomycete secretome and reveal gene acquisitions by horizontal gene transfer.</title>
        <authorList>
            <person name="Misner I."/>
            <person name="Blouin N."/>
            <person name="Leonard G."/>
            <person name="Richards T.A."/>
            <person name="Lane C.E."/>
        </authorList>
    </citation>
    <scope>NUCLEOTIDE SEQUENCE [LARGE SCALE GENOMIC DNA]</scope>
    <source>
        <strain evidence="2 3">ATCC 48635</strain>
    </source>
</reference>
<dbReference type="STRING" id="1202772.A0A1V9YC57"/>
<name>A0A1V9YC57_ACHHY</name>
<proteinExistence type="predicted"/>
<comment type="caution">
    <text evidence="2">The sequence shown here is derived from an EMBL/GenBank/DDBJ whole genome shotgun (WGS) entry which is preliminary data.</text>
</comment>
<evidence type="ECO:0000256" key="1">
    <source>
        <dbReference type="SAM" id="MobiDB-lite"/>
    </source>
</evidence>
<feature type="region of interest" description="Disordered" evidence="1">
    <location>
        <begin position="326"/>
        <end position="361"/>
    </location>
</feature>
<evidence type="ECO:0000313" key="2">
    <source>
        <dbReference type="EMBL" id="OQR83333.1"/>
    </source>
</evidence>
<dbReference type="EMBL" id="JNBR01002226">
    <property type="protein sequence ID" value="OQR83333.1"/>
    <property type="molecule type" value="Genomic_DNA"/>
</dbReference>
<protein>
    <submittedName>
        <fullName evidence="2">Amino Acid-Polyamine-Organocation (APC) Family</fullName>
    </submittedName>
</protein>
<dbReference type="OrthoDB" id="189929at2759"/>
<organism evidence="2 3">
    <name type="scientific">Achlya hypogyna</name>
    <name type="common">Oomycete</name>
    <name type="synonym">Protoachlya hypogyna</name>
    <dbReference type="NCBI Taxonomy" id="1202772"/>
    <lineage>
        <taxon>Eukaryota</taxon>
        <taxon>Sar</taxon>
        <taxon>Stramenopiles</taxon>
        <taxon>Oomycota</taxon>
        <taxon>Saprolegniomycetes</taxon>
        <taxon>Saprolegniales</taxon>
        <taxon>Achlyaceae</taxon>
        <taxon>Achlya</taxon>
    </lineage>
</organism>
<keyword evidence="3" id="KW-1185">Reference proteome</keyword>
<dbReference type="AlphaFoldDB" id="A0A1V9YC57"/>
<sequence length="545" mass="61173">MQRPPPATPSFDSFYEALVQSRPSRAALALGKLSIGNKKFALERIYAKPATPPPRRAPPADTLDVLLALQQSDGRWKLNEDLQTCLYGVVPPAPEGVTEGMWATGCALAVLRRHPEHYDRLEKACAVALAHVDSHAFETAKLLMPPVPLAIAPEVYIRGNTPAPVPPIVYDADVLSRSILREMPVAARVLLRRGCRRELDYRVVNQRARAPFTAGEAVEACWRKTSKSVLAVPEVQSVWAPAQVLYVHAAMSLYDIQYEHGAREKVVRVPGKYLRRPGITHLETAKSMVDHVQERWLTPVPIHEEIERCTAALSVQAQRPEWCSDPVYQRRSGTPPKLRPIRRKTKATRDDAGSEGLLGEPSTTLTPLETDVIAAILRHENALKSLHEEVDSCSRLYTKARVFAEKIHAFDAFTTLAPSVVQSTLECIELVATLQATLESPGGPYVPFLWHGRPFLSTVLHQFDALQTYPHLVDWYGVDFYFECNPFLMTTTVGCRKRAWSRYDVVQNTWWPEAGYAPSLLRAVTAGEERLLEHWHRSELCHSWV</sequence>
<evidence type="ECO:0000313" key="3">
    <source>
        <dbReference type="Proteomes" id="UP000243579"/>
    </source>
</evidence>
<gene>
    <name evidence="2" type="ORF">ACHHYP_14820</name>
</gene>